<dbReference type="InterPro" id="IPR000212">
    <property type="entry name" value="DNA_helicase_UvrD/REP"/>
</dbReference>
<proteinExistence type="predicted"/>
<evidence type="ECO:0000256" key="12">
    <source>
        <dbReference type="ARBA" id="ARBA00034808"/>
    </source>
</evidence>
<comment type="catalytic activity">
    <reaction evidence="11">
        <text>Couples ATP hydrolysis with the unwinding of duplex DNA by translocating in the 3'-5' direction.</text>
        <dbReference type="EC" id="5.6.2.4"/>
    </reaction>
</comment>
<dbReference type="GO" id="GO:0005829">
    <property type="term" value="C:cytosol"/>
    <property type="evidence" value="ECO:0007669"/>
    <property type="project" value="TreeGrafter"/>
</dbReference>
<keyword evidence="6" id="KW-0269">Exonuclease</keyword>
<evidence type="ECO:0000313" key="19">
    <source>
        <dbReference type="Proteomes" id="UP000679352"/>
    </source>
</evidence>
<dbReference type="EMBL" id="CP076361">
    <property type="protein sequence ID" value="QWK89086.1"/>
    <property type="molecule type" value="Genomic_DNA"/>
</dbReference>
<dbReference type="PANTHER" id="PTHR11070">
    <property type="entry name" value="UVRD / RECB / PCRA DNA HELICASE FAMILY MEMBER"/>
    <property type="match status" value="1"/>
</dbReference>
<keyword evidence="10" id="KW-0413">Isomerase</keyword>
<dbReference type="GO" id="GO:0043138">
    <property type="term" value="F:3'-5' DNA helicase activity"/>
    <property type="evidence" value="ECO:0007669"/>
    <property type="project" value="UniProtKB-EC"/>
</dbReference>
<dbReference type="RefSeq" id="WP_215505901.1">
    <property type="nucleotide sequence ID" value="NZ_CP076361.1"/>
</dbReference>
<dbReference type="PANTHER" id="PTHR11070:SF2">
    <property type="entry name" value="ATP-DEPENDENT DNA HELICASE SRS2"/>
    <property type="match status" value="1"/>
</dbReference>
<evidence type="ECO:0000256" key="7">
    <source>
        <dbReference type="ARBA" id="ARBA00022840"/>
    </source>
</evidence>
<dbReference type="KEGG" id="gfu:KM031_09345"/>
<keyword evidence="9" id="KW-0234">DNA repair</keyword>
<keyword evidence="3" id="KW-0227">DNA damage</keyword>
<dbReference type="GO" id="GO:0000725">
    <property type="term" value="P:recombinational repair"/>
    <property type="evidence" value="ECO:0007669"/>
    <property type="project" value="TreeGrafter"/>
</dbReference>
<dbReference type="InterPro" id="IPR014017">
    <property type="entry name" value="DNA_helicase_UvrD-like_C"/>
</dbReference>
<dbReference type="InterPro" id="IPR027417">
    <property type="entry name" value="P-loop_NTPase"/>
</dbReference>
<sequence>MIRNDASERQVQAAHPGQSTWLAANAGSGKTRVLTDRVARLLLAGVEPARILCLTYTKAAASEMQNRLFKRLGEWAMKPDGDLHKALEELGVESGVSRETLSDARRLFARAIETPGGLRIQTIHSFCASLLRRFPLEAGVSPQFTEMDDRAANLLRDEIIEEMAETLAPEAVRALARLYTGEDFGQLAREVASNAAHFTPPLSLADCHALFEVPEGETAEGILADVLLGDEADWLPDAIALIARGSSTDVKTAQRLSALDLTVPGLGLLAAMEDLFLYGEKTKAPFAAKTDSLPTKASRAALGPLGDKLADLMSRVETARLRRIALTAAERTAALHGFAAVFLPLYARRKMLRGALDFDDLIGRAKALLTDPAVAQWVLFRLDGGIDHILVDEAQDTSPDQWKVIELLAQEFTSGAGARDVARTIFVVGDQKQSIYSFQGADVSAFARMRETFCARLTDIAAPFQALELEYSFRSSQAILRLVDETFAPHLHQDLGGASSHIAFKDAMPGRVEIWPPIAPSANPEDEDWADPVDLISGEHHAAELGRKVATRIAEILSAGTMIPGEHGPRPVHAGDFLILVRRRSPLFSEVIRACKAAGLPIAGADRLHLGGEMAVKDITALLAFLTTPEDDLALAEVLRSPLFGWSEAQLYRVAQPRSGYLWAALRESAADYPDTFAMLQDLRDQADYLRPFDLIERALTRHDGRRKLLARLGAEAEDGIDELLSQALAYERNDVPSLTGFLTWLQSDEVQVKRQMDSAGQKIRVMTVHGAKGLEAPIVILPDTADHRPNDRDELYRLGSGAMVWRTPASDSPTAIAEIRRERRDRARAESMRLLYVALTRAQSWLIVAAAGQLGSQSDKKAKSDEERDPAWYDLITAGAARLGAEAARDGGLVYSLGAWPEAVGSAIAPAPLPASPALPDWATYPAAAPDRPAQMLRPSDLGGAKVLPGESDGEGDAARQRGTLLHLLLEYLPSHDPAHWPALAASLVPEADLRESLLAEATSVMSAPELAGIFTPAALTEVSVTAELDGQRMFGTIDRLILHPDHVLAVDYKSNLLVPDRPEDVPDGLLRQMAAYRVALQQIYPGKRIDTAILWTRAARLMRVG</sequence>
<evidence type="ECO:0000256" key="15">
    <source>
        <dbReference type="PROSITE-ProRule" id="PRU00560"/>
    </source>
</evidence>
<evidence type="ECO:0000256" key="8">
    <source>
        <dbReference type="ARBA" id="ARBA00023125"/>
    </source>
</evidence>
<keyword evidence="5 15" id="KW-0347">Helicase</keyword>
<evidence type="ECO:0000313" key="18">
    <source>
        <dbReference type="EMBL" id="QWK89086.1"/>
    </source>
</evidence>
<evidence type="ECO:0000256" key="10">
    <source>
        <dbReference type="ARBA" id="ARBA00023235"/>
    </source>
</evidence>
<evidence type="ECO:0000256" key="5">
    <source>
        <dbReference type="ARBA" id="ARBA00022806"/>
    </source>
</evidence>
<dbReference type="Pfam" id="PF00580">
    <property type="entry name" value="UvrD-helicase"/>
    <property type="match status" value="1"/>
</dbReference>
<accession>A0A975P582</accession>
<evidence type="ECO:0000256" key="11">
    <source>
        <dbReference type="ARBA" id="ARBA00034617"/>
    </source>
</evidence>
<dbReference type="GO" id="GO:0003677">
    <property type="term" value="F:DNA binding"/>
    <property type="evidence" value="ECO:0007669"/>
    <property type="project" value="UniProtKB-KW"/>
</dbReference>
<dbReference type="NCBIfam" id="TIGR02784">
    <property type="entry name" value="addA_alphas"/>
    <property type="match status" value="1"/>
</dbReference>
<dbReference type="PROSITE" id="PS51198">
    <property type="entry name" value="UVRD_HELICASE_ATP_BIND"/>
    <property type="match status" value="1"/>
</dbReference>
<evidence type="ECO:0000256" key="2">
    <source>
        <dbReference type="ARBA" id="ARBA00022741"/>
    </source>
</evidence>
<feature type="binding site" evidence="15">
    <location>
        <begin position="24"/>
        <end position="31"/>
    </location>
    <ligand>
        <name>ATP</name>
        <dbReference type="ChEBI" id="CHEBI:30616"/>
    </ligand>
</feature>
<dbReference type="Gene3D" id="1.10.486.10">
    <property type="entry name" value="PCRA, domain 4"/>
    <property type="match status" value="1"/>
</dbReference>
<dbReference type="InterPro" id="IPR014151">
    <property type="entry name" value="DNA_helicase_AddA"/>
</dbReference>
<organism evidence="18 19">
    <name type="scientific">Gemmobacter fulvus</name>
    <dbReference type="NCBI Taxonomy" id="2840474"/>
    <lineage>
        <taxon>Bacteria</taxon>
        <taxon>Pseudomonadati</taxon>
        <taxon>Pseudomonadota</taxon>
        <taxon>Alphaproteobacteria</taxon>
        <taxon>Rhodobacterales</taxon>
        <taxon>Paracoccaceae</taxon>
        <taxon>Gemmobacter</taxon>
    </lineage>
</organism>
<evidence type="ECO:0000256" key="6">
    <source>
        <dbReference type="ARBA" id="ARBA00022839"/>
    </source>
</evidence>
<evidence type="ECO:0000259" key="17">
    <source>
        <dbReference type="PROSITE" id="PS51217"/>
    </source>
</evidence>
<keyword evidence="7 15" id="KW-0067">ATP-binding</keyword>
<evidence type="ECO:0000256" key="14">
    <source>
        <dbReference type="ARBA" id="ARBA00048988"/>
    </source>
</evidence>
<dbReference type="InterPro" id="IPR038726">
    <property type="entry name" value="PDDEXK_AddAB-type"/>
</dbReference>
<dbReference type="GO" id="GO:0004527">
    <property type="term" value="F:exonuclease activity"/>
    <property type="evidence" value="ECO:0007669"/>
    <property type="project" value="UniProtKB-KW"/>
</dbReference>
<keyword evidence="4 15" id="KW-0378">Hydrolase</keyword>
<dbReference type="InterPro" id="IPR011335">
    <property type="entry name" value="Restrct_endonuc-II-like"/>
</dbReference>
<reference evidence="18" key="1">
    <citation type="submission" date="2021-06" db="EMBL/GenBank/DDBJ databases">
        <title>Direct submission.</title>
        <authorList>
            <person name="Lee C.-S."/>
            <person name="Jin L."/>
        </authorList>
    </citation>
    <scope>NUCLEOTIDE SEQUENCE</scope>
    <source>
        <strain evidence="18">Con5</strain>
    </source>
</reference>
<keyword evidence="2 15" id="KW-0547">Nucleotide-binding</keyword>
<evidence type="ECO:0000256" key="13">
    <source>
        <dbReference type="ARBA" id="ARBA00034923"/>
    </source>
</evidence>
<feature type="domain" description="UvrD-like helicase C-terminal" evidence="17">
    <location>
        <begin position="492"/>
        <end position="774"/>
    </location>
</feature>
<dbReference type="InterPro" id="IPR011604">
    <property type="entry name" value="PDDEXK-like_dom_sf"/>
</dbReference>
<dbReference type="GO" id="GO:0033202">
    <property type="term" value="C:DNA helicase complex"/>
    <property type="evidence" value="ECO:0007669"/>
    <property type="project" value="TreeGrafter"/>
</dbReference>
<protein>
    <recommendedName>
        <fullName evidence="12">DNA 3'-5' helicase</fullName>
        <ecNumber evidence="12">5.6.2.4</ecNumber>
    </recommendedName>
    <alternativeName>
        <fullName evidence="13">DNA 3'-5' helicase II</fullName>
    </alternativeName>
</protein>
<evidence type="ECO:0000256" key="3">
    <source>
        <dbReference type="ARBA" id="ARBA00022763"/>
    </source>
</evidence>
<name>A0A975P582_9RHOB</name>
<dbReference type="PROSITE" id="PS51217">
    <property type="entry name" value="UVRD_HELICASE_CTER"/>
    <property type="match status" value="1"/>
</dbReference>
<dbReference type="SUPFAM" id="SSF52540">
    <property type="entry name" value="P-loop containing nucleoside triphosphate hydrolases"/>
    <property type="match status" value="1"/>
</dbReference>
<comment type="catalytic activity">
    <reaction evidence="14">
        <text>ATP + H2O = ADP + phosphate + H(+)</text>
        <dbReference type="Rhea" id="RHEA:13065"/>
        <dbReference type="ChEBI" id="CHEBI:15377"/>
        <dbReference type="ChEBI" id="CHEBI:15378"/>
        <dbReference type="ChEBI" id="CHEBI:30616"/>
        <dbReference type="ChEBI" id="CHEBI:43474"/>
        <dbReference type="ChEBI" id="CHEBI:456216"/>
        <dbReference type="EC" id="5.6.2.4"/>
    </reaction>
</comment>
<dbReference type="Gene3D" id="3.40.50.300">
    <property type="entry name" value="P-loop containing nucleotide triphosphate hydrolases"/>
    <property type="match status" value="3"/>
</dbReference>
<dbReference type="Proteomes" id="UP000679352">
    <property type="component" value="Chromosome"/>
</dbReference>
<dbReference type="Pfam" id="PF12705">
    <property type="entry name" value="PDDEXK_1"/>
    <property type="match status" value="1"/>
</dbReference>
<keyword evidence="8" id="KW-0238">DNA-binding</keyword>
<dbReference type="GO" id="GO:0005524">
    <property type="term" value="F:ATP binding"/>
    <property type="evidence" value="ECO:0007669"/>
    <property type="project" value="UniProtKB-UniRule"/>
</dbReference>
<keyword evidence="1" id="KW-0540">Nuclease</keyword>
<dbReference type="AlphaFoldDB" id="A0A975P582"/>
<dbReference type="Pfam" id="PF13361">
    <property type="entry name" value="UvrD_C"/>
    <property type="match status" value="1"/>
</dbReference>
<gene>
    <name evidence="18" type="primary">addA</name>
    <name evidence="18" type="ORF">KM031_09345</name>
</gene>
<dbReference type="Gene3D" id="3.90.320.10">
    <property type="match status" value="1"/>
</dbReference>
<dbReference type="InterPro" id="IPR014016">
    <property type="entry name" value="UvrD-like_ATP-bd"/>
</dbReference>
<feature type="domain" description="UvrD-like helicase ATP-binding" evidence="16">
    <location>
        <begin position="3"/>
        <end position="476"/>
    </location>
</feature>
<evidence type="ECO:0000256" key="1">
    <source>
        <dbReference type="ARBA" id="ARBA00022722"/>
    </source>
</evidence>
<evidence type="ECO:0000256" key="9">
    <source>
        <dbReference type="ARBA" id="ARBA00023204"/>
    </source>
</evidence>
<evidence type="ECO:0000259" key="16">
    <source>
        <dbReference type="PROSITE" id="PS51198"/>
    </source>
</evidence>
<dbReference type="EC" id="5.6.2.4" evidence="12"/>
<dbReference type="SUPFAM" id="SSF52980">
    <property type="entry name" value="Restriction endonuclease-like"/>
    <property type="match status" value="1"/>
</dbReference>
<dbReference type="Gene3D" id="3.30.160.800">
    <property type="match status" value="1"/>
</dbReference>
<keyword evidence="19" id="KW-1185">Reference proteome</keyword>
<evidence type="ECO:0000256" key="4">
    <source>
        <dbReference type="ARBA" id="ARBA00022801"/>
    </source>
</evidence>